<proteinExistence type="predicted"/>
<organism evidence="1">
    <name type="scientific">Magallana gigas</name>
    <name type="common">Pacific oyster</name>
    <name type="synonym">Crassostrea gigas</name>
    <dbReference type="NCBI Taxonomy" id="29159"/>
    <lineage>
        <taxon>Eukaryota</taxon>
        <taxon>Metazoa</taxon>
        <taxon>Spiralia</taxon>
        <taxon>Lophotrochozoa</taxon>
        <taxon>Mollusca</taxon>
        <taxon>Bivalvia</taxon>
        <taxon>Autobranchia</taxon>
        <taxon>Pteriomorphia</taxon>
        <taxon>Ostreida</taxon>
        <taxon>Ostreoidea</taxon>
        <taxon>Ostreidae</taxon>
        <taxon>Magallana</taxon>
    </lineage>
</organism>
<protein>
    <submittedName>
        <fullName evidence="1">Uncharacterized protein</fullName>
    </submittedName>
</protein>
<dbReference type="EMBL" id="JH816086">
    <property type="protein sequence ID" value="EKC26618.1"/>
    <property type="molecule type" value="Genomic_DNA"/>
</dbReference>
<name>K1PYB9_MAGGI</name>
<dbReference type="HOGENOM" id="CLU_2294338_0_0_1"/>
<dbReference type="AlphaFoldDB" id="K1PYB9"/>
<sequence>MVQAQSEEISTKFMSGNVIFTWPSSGDSSSYDVTITRNTTKDQRKRITVPEYIVKNAILYHSIDITMYYLAPTVREIRSAYNGSLQDEAAHRMIAVCGFQS</sequence>
<reference evidence="1" key="1">
    <citation type="journal article" date="2012" name="Nature">
        <title>The oyster genome reveals stress adaptation and complexity of shell formation.</title>
        <authorList>
            <person name="Zhang G."/>
            <person name="Fang X."/>
            <person name="Guo X."/>
            <person name="Li L."/>
            <person name="Luo R."/>
            <person name="Xu F."/>
            <person name="Yang P."/>
            <person name="Zhang L."/>
            <person name="Wang X."/>
            <person name="Qi H."/>
            <person name="Xiong Z."/>
            <person name="Que H."/>
            <person name="Xie Y."/>
            <person name="Holland P.W."/>
            <person name="Paps J."/>
            <person name="Zhu Y."/>
            <person name="Wu F."/>
            <person name="Chen Y."/>
            <person name="Wang J."/>
            <person name="Peng C."/>
            <person name="Meng J."/>
            <person name="Yang L."/>
            <person name="Liu J."/>
            <person name="Wen B."/>
            <person name="Zhang N."/>
            <person name="Huang Z."/>
            <person name="Zhu Q."/>
            <person name="Feng Y."/>
            <person name="Mount A."/>
            <person name="Hedgecock D."/>
            <person name="Xu Z."/>
            <person name="Liu Y."/>
            <person name="Domazet-Loso T."/>
            <person name="Du Y."/>
            <person name="Sun X."/>
            <person name="Zhang S."/>
            <person name="Liu B."/>
            <person name="Cheng P."/>
            <person name="Jiang X."/>
            <person name="Li J."/>
            <person name="Fan D."/>
            <person name="Wang W."/>
            <person name="Fu W."/>
            <person name="Wang T."/>
            <person name="Wang B."/>
            <person name="Zhang J."/>
            <person name="Peng Z."/>
            <person name="Li Y."/>
            <person name="Li N."/>
            <person name="Wang J."/>
            <person name="Chen M."/>
            <person name="He Y."/>
            <person name="Tan F."/>
            <person name="Song X."/>
            <person name="Zheng Q."/>
            <person name="Huang R."/>
            <person name="Yang H."/>
            <person name="Du X."/>
            <person name="Chen L."/>
            <person name="Yang M."/>
            <person name="Gaffney P.M."/>
            <person name="Wang S."/>
            <person name="Luo L."/>
            <person name="She Z."/>
            <person name="Ming Y."/>
            <person name="Huang W."/>
            <person name="Zhang S."/>
            <person name="Huang B."/>
            <person name="Zhang Y."/>
            <person name="Qu T."/>
            <person name="Ni P."/>
            <person name="Miao G."/>
            <person name="Wang J."/>
            <person name="Wang Q."/>
            <person name="Steinberg C.E."/>
            <person name="Wang H."/>
            <person name="Li N."/>
            <person name="Qian L."/>
            <person name="Zhang G."/>
            <person name="Li Y."/>
            <person name="Yang H."/>
            <person name="Liu X."/>
            <person name="Wang J."/>
            <person name="Yin Y."/>
            <person name="Wang J."/>
        </authorList>
    </citation>
    <scope>NUCLEOTIDE SEQUENCE [LARGE SCALE GENOMIC DNA]</scope>
    <source>
        <strain evidence="1">05x7-T-G4-1.051#20</strain>
    </source>
</reference>
<dbReference type="InParanoid" id="K1PYB9"/>
<accession>K1PYB9</accession>
<evidence type="ECO:0000313" key="1">
    <source>
        <dbReference type="EMBL" id="EKC26618.1"/>
    </source>
</evidence>
<gene>
    <name evidence="1" type="ORF">CGI_10011480</name>
</gene>